<protein>
    <submittedName>
        <fullName evidence="1">ENR1 protein</fullName>
    </submittedName>
</protein>
<gene>
    <name evidence="1" type="primary">Erv31_4</name>
    <name evidence="1" type="ORF">SMICAP_R15193</name>
</gene>
<evidence type="ECO:0000313" key="1">
    <source>
        <dbReference type="EMBL" id="NXF13616.1"/>
    </source>
</evidence>
<dbReference type="Proteomes" id="UP000567624">
    <property type="component" value="Unassembled WGS sequence"/>
</dbReference>
<feature type="non-terminal residue" evidence="1">
    <location>
        <position position="86"/>
    </location>
</feature>
<organism evidence="1 2">
    <name type="scientific">Smithornis capensis</name>
    <dbReference type="NCBI Taxonomy" id="363769"/>
    <lineage>
        <taxon>Eukaryota</taxon>
        <taxon>Metazoa</taxon>
        <taxon>Chordata</taxon>
        <taxon>Craniata</taxon>
        <taxon>Vertebrata</taxon>
        <taxon>Euteleostomi</taxon>
        <taxon>Archelosauria</taxon>
        <taxon>Archosauria</taxon>
        <taxon>Dinosauria</taxon>
        <taxon>Saurischia</taxon>
        <taxon>Theropoda</taxon>
        <taxon>Coelurosauria</taxon>
        <taxon>Aves</taxon>
        <taxon>Neognathae</taxon>
        <taxon>Neoaves</taxon>
        <taxon>Telluraves</taxon>
        <taxon>Australaves</taxon>
        <taxon>Passeriformes</taxon>
        <taxon>Eurylaimidae</taxon>
        <taxon>Smithornis</taxon>
    </lineage>
</organism>
<dbReference type="EMBL" id="VWYW01001716">
    <property type="protein sequence ID" value="NXF13616.1"/>
    <property type="molecule type" value="Genomic_DNA"/>
</dbReference>
<sequence length="86" mass="9529">KEQDLPIAGQNLFVNLATRIVKELNVSNCWVCGGPLETEMWPWKGTSLNALEILQLNLTTTPQAARPEGWVLNTIPVGQECLNRQG</sequence>
<accession>A0A7K8R9P9</accession>
<keyword evidence="2" id="KW-1185">Reference proteome</keyword>
<comment type="caution">
    <text evidence="1">The sequence shown here is derived from an EMBL/GenBank/DDBJ whole genome shotgun (WGS) entry which is preliminary data.</text>
</comment>
<dbReference type="AlphaFoldDB" id="A0A7K8R9P9"/>
<name>A0A7K8R9P9_9PASS</name>
<evidence type="ECO:0000313" key="2">
    <source>
        <dbReference type="Proteomes" id="UP000567624"/>
    </source>
</evidence>
<feature type="non-terminal residue" evidence="1">
    <location>
        <position position="1"/>
    </location>
</feature>
<proteinExistence type="predicted"/>
<reference evidence="1 2" key="1">
    <citation type="submission" date="2019-09" db="EMBL/GenBank/DDBJ databases">
        <title>Bird 10,000 Genomes (B10K) Project - Family phase.</title>
        <authorList>
            <person name="Zhang G."/>
        </authorList>
    </citation>
    <scope>NUCLEOTIDE SEQUENCE [LARGE SCALE GENOMIC DNA]</scope>
    <source>
        <strain evidence="1">B10K-CU-031-20</strain>
    </source>
</reference>